<accession>A0A4Y9ZPK8</accession>
<comment type="caution">
    <text evidence="4">The sequence shown here is derived from an EMBL/GenBank/DDBJ whole genome shotgun (WGS) entry which is preliminary data.</text>
</comment>
<feature type="signal peptide" evidence="2">
    <location>
        <begin position="1"/>
        <end position="21"/>
    </location>
</feature>
<dbReference type="Gene3D" id="3.40.50.1820">
    <property type="entry name" value="alpha/beta hydrolase"/>
    <property type="match status" value="1"/>
</dbReference>
<dbReference type="SUPFAM" id="SSF53474">
    <property type="entry name" value="alpha/beta-Hydrolases"/>
    <property type="match status" value="1"/>
</dbReference>
<sequence>MLALSLISFLGACLVLPAVRAAVPDIGKGAFNPRDYTKKVATCKAVNRAEGKEVDIQLHYVDVNPEAKQTLLLVHGWPSLWSSWKYQIQEFQDDYRLIIPDLRGFGSSTHPGDVKSSGTMFDLVGDLLCILKDAKVAQTVCVGYVLLRSMSVACSIQTRLLQSRSHDWGCQICFEAGRSRPDVFNAIIGLTIPYLPSAGHYMPIKALIQQLPRLSYTVFFDEKIADAVAELSKDVQRTLRATLRTVDSPPPDAFLTQTDSFLGGWKDVQEIPPIPFFTQEEEDYWVEQYDIQKFNYTLYFYTSENRKASYDFVSKQGNYTLLQPVLNILPESDPVADWVLASKLLRSADYLPYLTSEVMPGAHWHHLEHPAHANQLMRKWLDKLAAASASAVFTTAPTSSPVSSSVAATAATSATHATTDEHNRDEL</sequence>
<dbReference type="InterPro" id="IPR029058">
    <property type="entry name" value="AB_hydrolase_fold"/>
</dbReference>
<dbReference type="STRING" id="135208.A0A4Y9ZPK8"/>
<dbReference type="EMBL" id="SFCI01001075">
    <property type="protein sequence ID" value="TFY76836.1"/>
    <property type="molecule type" value="Genomic_DNA"/>
</dbReference>
<evidence type="ECO:0000313" key="5">
    <source>
        <dbReference type="Proteomes" id="UP000298061"/>
    </source>
</evidence>
<feature type="compositionally biased region" description="Low complexity" evidence="1">
    <location>
        <begin position="396"/>
        <end position="417"/>
    </location>
</feature>
<evidence type="ECO:0000313" key="4">
    <source>
        <dbReference type="EMBL" id="TFY76836.1"/>
    </source>
</evidence>
<dbReference type="AlphaFoldDB" id="A0A4Y9ZPK8"/>
<dbReference type="PANTHER" id="PTHR43329">
    <property type="entry name" value="EPOXIDE HYDROLASE"/>
    <property type="match status" value="1"/>
</dbReference>
<feature type="chain" id="PRO_5021384431" description="AB hydrolase-1 domain-containing protein" evidence="2">
    <location>
        <begin position="22"/>
        <end position="427"/>
    </location>
</feature>
<reference evidence="4 5" key="1">
    <citation type="submission" date="2019-02" db="EMBL/GenBank/DDBJ databases">
        <title>Genome sequencing of the rare red list fungi Hericium alpestre (H. flagellum).</title>
        <authorList>
            <person name="Buettner E."/>
            <person name="Kellner H."/>
        </authorList>
    </citation>
    <scope>NUCLEOTIDE SEQUENCE [LARGE SCALE GENOMIC DNA]</scope>
    <source>
        <strain evidence="4 5">DSM 108284</strain>
    </source>
</reference>
<dbReference type="Pfam" id="PF00561">
    <property type="entry name" value="Abhydrolase_1"/>
    <property type="match status" value="1"/>
</dbReference>
<gene>
    <name evidence="4" type="ORF">EWM64_g7177</name>
</gene>
<dbReference type="OrthoDB" id="408373at2759"/>
<evidence type="ECO:0000256" key="2">
    <source>
        <dbReference type="SAM" id="SignalP"/>
    </source>
</evidence>
<dbReference type="Proteomes" id="UP000298061">
    <property type="component" value="Unassembled WGS sequence"/>
</dbReference>
<organism evidence="4 5">
    <name type="scientific">Hericium alpestre</name>
    <dbReference type="NCBI Taxonomy" id="135208"/>
    <lineage>
        <taxon>Eukaryota</taxon>
        <taxon>Fungi</taxon>
        <taxon>Dikarya</taxon>
        <taxon>Basidiomycota</taxon>
        <taxon>Agaricomycotina</taxon>
        <taxon>Agaricomycetes</taxon>
        <taxon>Russulales</taxon>
        <taxon>Hericiaceae</taxon>
        <taxon>Hericium</taxon>
    </lineage>
</organism>
<feature type="compositionally biased region" description="Basic and acidic residues" evidence="1">
    <location>
        <begin position="418"/>
        <end position="427"/>
    </location>
</feature>
<feature type="region of interest" description="Disordered" evidence="1">
    <location>
        <begin position="396"/>
        <end position="427"/>
    </location>
</feature>
<dbReference type="InterPro" id="IPR000073">
    <property type="entry name" value="AB_hydrolase_1"/>
</dbReference>
<keyword evidence="5" id="KW-1185">Reference proteome</keyword>
<proteinExistence type="predicted"/>
<protein>
    <recommendedName>
        <fullName evidence="3">AB hydrolase-1 domain-containing protein</fullName>
    </recommendedName>
</protein>
<evidence type="ECO:0000259" key="3">
    <source>
        <dbReference type="Pfam" id="PF00561"/>
    </source>
</evidence>
<keyword evidence="2" id="KW-0732">Signal</keyword>
<name>A0A4Y9ZPK8_9AGAM</name>
<feature type="domain" description="AB hydrolase-1" evidence="3">
    <location>
        <begin position="70"/>
        <end position="144"/>
    </location>
</feature>
<evidence type="ECO:0000256" key="1">
    <source>
        <dbReference type="SAM" id="MobiDB-lite"/>
    </source>
</evidence>